<keyword evidence="2" id="KW-1185">Reference proteome</keyword>
<comment type="caution">
    <text evidence="1">The sequence shown here is derived from an EMBL/GenBank/DDBJ whole genome shotgun (WGS) entry which is preliminary data.</text>
</comment>
<sequence length="93" mass="10288">MAIPSEEMPHAIDEEDLGYWIALIRVVFKRQKAKRRDALTITSANVYSDIVKVLVGVGAQIQRVDFEMADAVGRAASQGHSATISASRPWNFD</sequence>
<dbReference type="EMBL" id="CABFOC020000058">
    <property type="protein sequence ID" value="CAH0055722.1"/>
    <property type="molecule type" value="Genomic_DNA"/>
</dbReference>
<dbReference type="AlphaFoldDB" id="A0A9N9ZHR0"/>
<reference evidence="2" key="1">
    <citation type="submission" date="2019-06" db="EMBL/GenBank/DDBJ databases">
        <authorList>
            <person name="Broberg M."/>
        </authorList>
    </citation>
    <scope>NUCLEOTIDE SEQUENCE [LARGE SCALE GENOMIC DNA]</scope>
</reference>
<evidence type="ECO:0000313" key="1">
    <source>
        <dbReference type="EMBL" id="CAH0055722.1"/>
    </source>
</evidence>
<reference evidence="1 2" key="2">
    <citation type="submission" date="2021-10" db="EMBL/GenBank/DDBJ databases">
        <authorList>
            <person name="Piombo E."/>
        </authorList>
    </citation>
    <scope>NUCLEOTIDE SEQUENCE [LARGE SCALE GENOMIC DNA]</scope>
</reference>
<gene>
    <name evidence="1" type="ORF">CSOL1703_00017826</name>
</gene>
<protein>
    <submittedName>
        <fullName evidence="1">Uncharacterized protein</fullName>
    </submittedName>
</protein>
<proteinExistence type="predicted"/>
<name>A0A9N9ZHR0_9HYPO</name>
<dbReference type="Proteomes" id="UP000775872">
    <property type="component" value="Unassembled WGS sequence"/>
</dbReference>
<organism evidence="1 2">
    <name type="scientific">Clonostachys solani</name>
    <dbReference type="NCBI Taxonomy" id="160281"/>
    <lineage>
        <taxon>Eukaryota</taxon>
        <taxon>Fungi</taxon>
        <taxon>Dikarya</taxon>
        <taxon>Ascomycota</taxon>
        <taxon>Pezizomycotina</taxon>
        <taxon>Sordariomycetes</taxon>
        <taxon>Hypocreomycetidae</taxon>
        <taxon>Hypocreales</taxon>
        <taxon>Bionectriaceae</taxon>
        <taxon>Clonostachys</taxon>
    </lineage>
</organism>
<evidence type="ECO:0000313" key="2">
    <source>
        <dbReference type="Proteomes" id="UP000775872"/>
    </source>
</evidence>
<accession>A0A9N9ZHR0</accession>